<dbReference type="UniPathway" id="UPA00275"/>
<evidence type="ECO:0000313" key="5">
    <source>
        <dbReference type="EMBL" id="KIM56036.1"/>
    </source>
</evidence>
<sequence length="88" mass="9842">MSSNGTTPHYWHPIRAKDLPLRTAFAFDPIEDALAAFARGEPVVVMDDEDRENEGDVIMAASMCSTEAMAWIIKHTRWGTNAVALYFL</sequence>
<dbReference type="OrthoDB" id="60371at2759"/>
<dbReference type="InterPro" id="IPR017945">
    <property type="entry name" value="DHBP_synth_RibB-like_a/b_dom"/>
</dbReference>
<protein>
    <recommendedName>
        <fullName evidence="2">3,4-dihydroxy-2-butanone-4-phosphate synthase</fullName>
        <ecNumber evidence="2">4.1.99.12</ecNumber>
    </recommendedName>
</protein>
<evidence type="ECO:0000313" key="6">
    <source>
        <dbReference type="Proteomes" id="UP000053989"/>
    </source>
</evidence>
<keyword evidence="6" id="KW-1185">Reference proteome</keyword>
<organism evidence="5 6">
    <name type="scientific">Scleroderma citrinum Foug A</name>
    <dbReference type="NCBI Taxonomy" id="1036808"/>
    <lineage>
        <taxon>Eukaryota</taxon>
        <taxon>Fungi</taxon>
        <taxon>Dikarya</taxon>
        <taxon>Basidiomycota</taxon>
        <taxon>Agaricomycotina</taxon>
        <taxon>Agaricomycetes</taxon>
        <taxon>Agaricomycetidae</taxon>
        <taxon>Boletales</taxon>
        <taxon>Sclerodermatineae</taxon>
        <taxon>Sclerodermataceae</taxon>
        <taxon>Scleroderma</taxon>
    </lineage>
</organism>
<dbReference type="GO" id="GO:0005829">
    <property type="term" value="C:cytosol"/>
    <property type="evidence" value="ECO:0007669"/>
    <property type="project" value="TreeGrafter"/>
</dbReference>
<keyword evidence="3" id="KW-0686">Riboflavin biosynthesis</keyword>
<dbReference type="AlphaFoldDB" id="A0A0C3DIZ5"/>
<dbReference type="Proteomes" id="UP000053989">
    <property type="component" value="Unassembled WGS sequence"/>
</dbReference>
<dbReference type="Pfam" id="PF00926">
    <property type="entry name" value="DHBP_synthase"/>
    <property type="match status" value="1"/>
</dbReference>
<reference evidence="6" key="2">
    <citation type="submission" date="2015-01" db="EMBL/GenBank/DDBJ databases">
        <title>Evolutionary Origins and Diversification of the Mycorrhizal Mutualists.</title>
        <authorList>
            <consortium name="DOE Joint Genome Institute"/>
            <consortium name="Mycorrhizal Genomics Consortium"/>
            <person name="Kohler A."/>
            <person name="Kuo A."/>
            <person name="Nagy L.G."/>
            <person name="Floudas D."/>
            <person name="Copeland A."/>
            <person name="Barry K.W."/>
            <person name="Cichocki N."/>
            <person name="Veneault-Fourrey C."/>
            <person name="LaButti K."/>
            <person name="Lindquist E.A."/>
            <person name="Lipzen A."/>
            <person name="Lundell T."/>
            <person name="Morin E."/>
            <person name="Murat C."/>
            <person name="Riley R."/>
            <person name="Ohm R."/>
            <person name="Sun H."/>
            <person name="Tunlid A."/>
            <person name="Henrissat B."/>
            <person name="Grigoriev I.V."/>
            <person name="Hibbett D.S."/>
            <person name="Martin F."/>
        </authorList>
    </citation>
    <scope>NUCLEOTIDE SEQUENCE [LARGE SCALE GENOMIC DNA]</scope>
    <source>
        <strain evidence="6">Foug A</strain>
    </source>
</reference>
<dbReference type="GO" id="GO:0046872">
    <property type="term" value="F:metal ion binding"/>
    <property type="evidence" value="ECO:0007669"/>
    <property type="project" value="UniProtKB-KW"/>
</dbReference>
<gene>
    <name evidence="5" type="ORF">SCLCIDRAFT_1220694</name>
</gene>
<comment type="pathway">
    <text evidence="1">Cofactor biosynthesis; riboflavin biosynthesis; 2-hydroxy-3-oxobutyl phosphate from D-ribulose 5-phosphate: step 1/1.</text>
</comment>
<dbReference type="STRING" id="1036808.A0A0C3DIZ5"/>
<dbReference type="GO" id="GO:0009231">
    <property type="term" value="P:riboflavin biosynthetic process"/>
    <property type="evidence" value="ECO:0007669"/>
    <property type="project" value="UniProtKB-UniPathway"/>
</dbReference>
<evidence type="ECO:0000256" key="2">
    <source>
        <dbReference type="ARBA" id="ARBA00012153"/>
    </source>
</evidence>
<dbReference type="PANTHER" id="PTHR21327">
    <property type="entry name" value="GTP CYCLOHYDROLASE II-RELATED"/>
    <property type="match status" value="1"/>
</dbReference>
<dbReference type="EMBL" id="KN822124">
    <property type="protein sequence ID" value="KIM56036.1"/>
    <property type="molecule type" value="Genomic_DNA"/>
</dbReference>
<keyword evidence="4" id="KW-0479">Metal-binding</keyword>
<proteinExistence type="predicted"/>
<reference evidence="5 6" key="1">
    <citation type="submission" date="2014-04" db="EMBL/GenBank/DDBJ databases">
        <authorList>
            <consortium name="DOE Joint Genome Institute"/>
            <person name="Kuo A."/>
            <person name="Kohler A."/>
            <person name="Nagy L.G."/>
            <person name="Floudas D."/>
            <person name="Copeland A."/>
            <person name="Barry K.W."/>
            <person name="Cichocki N."/>
            <person name="Veneault-Fourrey C."/>
            <person name="LaButti K."/>
            <person name="Lindquist E.A."/>
            <person name="Lipzen A."/>
            <person name="Lundell T."/>
            <person name="Morin E."/>
            <person name="Murat C."/>
            <person name="Sun H."/>
            <person name="Tunlid A."/>
            <person name="Henrissat B."/>
            <person name="Grigoriev I.V."/>
            <person name="Hibbett D.S."/>
            <person name="Martin F."/>
            <person name="Nordberg H.P."/>
            <person name="Cantor M.N."/>
            <person name="Hua S.X."/>
        </authorList>
    </citation>
    <scope>NUCLEOTIDE SEQUENCE [LARGE SCALE GENOMIC DNA]</scope>
    <source>
        <strain evidence="5 6">Foug A</strain>
    </source>
</reference>
<dbReference type="InterPro" id="IPR000422">
    <property type="entry name" value="DHBP_synthase_RibB"/>
</dbReference>
<dbReference type="GO" id="GO:0008686">
    <property type="term" value="F:3,4-dihydroxy-2-butanone-4-phosphate synthase activity"/>
    <property type="evidence" value="ECO:0007669"/>
    <property type="project" value="UniProtKB-EC"/>
</dbReference>
<dbReference type="EC" id="4.1.99.12" evidence="2"/>
<dbReference type="HOGENOM" id="CLU_2470392_0_0_1"/>
<evidence type="ECO:0000256" key="4">
    <source>
        <dbReference type="ARBA" id="ARBA00022723"/>
    </source>
</evidence>
<dbReference type="GO" id="GO:0005758">
    <property type="term" value="C:mitochondrial intermembrane space"/>
    <property type="evidence" value="ECO:0007669"/>
    <property type="project" value="TreeGrafter"/>
</dbReference>
<dbReference type="SUPFAM" id="SSF55821">
    <property type="entry name" value="YrdC/RibB"/>
    <property type="match status" value="1"/>
</dbReference>
<evidence type="ECO:0000256" key="3">
    <source>
        <dbReference type="ARBA" id="ARBA00022619"/>
    </source>
</evidence>
<name>A0A0C3DIZ5_9AGAM</name>
<dbReference type="InParanoid" id="A0A0C3DIZ5"/>
<accession>A0A0C3DIZ5</accession>
<evidence type="ECO:0000256" key="1">
    <source>
        <dbReference type="ARBA" id="ARBA00004904"/>
    </source>
</evidence>
<dbReference type="Gene3D" id="3.90.870.10">
    <property type="entry name" value="DHBP synthase"/>
    <property type="match status" value="1"/>
</dbReference>
<dbReference type="PANTHER" id="PTHR21327:SF18">
    <property type="entry name" value="3,4-DIHYDROXY-2-BUTANONE 4-PHOSPHATE SYNTHASE"/>
    <property type="match status" value="1"/>
</dbReference>